<organism evidence="2 3">
    <name type="scientific">Riccia sorocarpa</name>
    <dbReference type="NCBI Taxonomy" id="122646"/>
    <lineage>
        <taxon>Eukaryota</taxon>
        <taxon>Viridiplantae</taxon>
        <taxon>Streptophyta</taxon>
        <taxon>Embryophyta</taxon>
        <taxon>Marchantiophyta</taxon>
        <taxon>Marchantiopsida</taxon>
        <taxon>Marchantiidae</taxon>
        <taxon>Marchantiales</taxon>
        <taxon>Ricciaceae</taxon>
        <taxon>Riccia</taxon>
    </lineage>
</organism>
<comment type="caution">
    <text evidence="2">The sequence shown here is derived from an EMBL/GenBank/DDBJ whole genome shotgun (WGS) entry which is preliminary data.</text>
</comment>
<accession>A0ABD3IKH8</accession>
<evidence type="ECO:0000256" key="1">
    <source>
        <dbReference type="SAM" id="MobiDB-lite"/>
    </source>
</evidence>
<feature type="region of interest" description="Disordered" evidence="1">
    <location>
        <begin position="163"/>
        <end position="194"/>
    </location>
</feature>
<evidence type="ECO:0000313" key="2">
    <source>
        <dbReference type="EMBL" id="KAL3702019.1"/>
    </source>
</evidence>
<proteinExistence type="predicted"/>
<protein>
    <submittedName>
        <fullName evidence="2">Uncharacterized protein</fullName>
    </submittedName>
</protein>
<evidence type="ECO:0000313" key="3">
    <source>
        <dbReference type="Proteomes" id="UP001633002"/>
    </source>
</evidence>
<keyword evidence="3" id="KW-1185">Reference proteome</keyword>
<sequence length="194" mass="21622">MERRCKKPLIAWGTFTKKKAHGGLGWPKMDEIADAFLLKNTVKNLQGGPEDWVAIAGAIINFHVQNSSCPNEIKRCSQPELFLGLKSLRTPSSTTLNRMLTTWFKVKFKLAWSPEDGTHPRPATPRFILALLMATETIDEEEGRALKLLYSAARITNTSQLQNQIGRTKSKGSTCPEEGKGREERERGGVHGGF</sequence>
<dbReference type="EMBL" id="JBJQOH010000001">
    <property type="protein sequence ID" value="KAL3702019.1"/>
    <property type="molecule type" value="Genomic_DNA"/>
</dbReference>
<dbReference type="AlphaFoldDB" id="A0ABD3IKH8"/>
<feature type="compositionally biased region" description="Polar residues" evidence="1">
    <location>
        <begin position="163"/>
        <end position="173"/>
    </location>
</feature>
<gene>
    <name evidence="2" type="ORF">R1sor_020041</name>
</gene>
<reference evidence="2 3" key="1">
    <citation type="submission" date="2024-09" db="EMBL/GenBank/DDBJ databases">
        <title>Chromosome-scale assembly of Riccia sorocarpa.</title>
        <authorList>
            <person name="Paukszto L."/>
        </authorList>
    </citation>
    <scope>NUCLEOTIDE SEQUENCE [LARGE SCALE GENOMIC DNA]</scope>
    <source>
        <strain evidence="2">LP-2024</strain>
        <tissue evidence="2">Aerial parts of the thallus</tissue>
    </source>
</reference>
<feature type="compositionally biased region" description="Basic and acidic residues" evidence="1">
    <location>
        <begin position="177"/>
        <end position="194"/>
    </location>
</feature>
<dbReference type="Proteomes" id="UP001633002">
    <property type="component" value="Unassembled WGS sequence"/>
</dbReference>
<name>A0ABD3IKH8_9MARC</name>